<protein>
    <submittedName>
        <fullName evidence="5">E3 ubiquitin-protein ligase TRIM71-like</fullName>
    </submittedName>
</protein>
<reference evidence="4" key="1">
    <citation type="submission" date="2024-06" db="UniProtKB">
        <authorList>
            <consortium name="RefSeq"/>
        </authorList>
    </citation>
    <scope>NUCLEOTIDE SEQUENCE [LARGE SCALE GENOMIC DNA]</scope>
</reference>
<dbReference type="InterPro" id="IPR000315">
    <property type="entry name" value="Znf_B-box"/>
</dbReference>
<feature type="domain" description="B box-type" evidence="3">
    <location>
        <begin position="8"/>
        <end position="53"/>
    </location>
</feature>
<dbReference type="InterPro" id="IPR011042">
    <property type="entry name" value="6-blade_b-propeller_TolB-like"/>
</dbReference>
<keyword evidence="1" id="KW-0863">Zinc-finger</keyword>
<dbReference type="PROSITE" id="PS50119">
    <property type="entry name" value="ZF_BBOX"/>
    <property type="match status" value="2"/>
</dbReference>
<feature type="domain" description="B box-type" evidence="3">
    <location>
        <begin position="57"/>
        <end position="98"/>
    </location>
</feature>
<gene>
    <name evidence="5" type="primary">LOC111112364</name>
</gene>
<dbReference type="GeneID" id="111112364"/>
<dbReference type="Proteomes" id="UP000694844">
    <property type="component" value="Chromosome 1"/>
</dbReference>
<evidence type="ECO:0000259" key="3">
    <source>
        <dbReference type="PROSITE" id="PS50119"/>
    </source>
</evidence>
<evidence type="ECO:0000313" key="5">
    <source>
        <dbReference type="RefSeq" id="XP_022305528.1"/>
    </source>
</evidence>
<feature type="coiled-coil region" evidence="2">
    <location>
        <begin position="146"/>
        <end position="177"/>
    </location>
</feature>
<dbReference type="SUPFAM" id="SSF101898">
    <property type="entry name" value="NHL repeat"/>
    <property type="match status" value="1"/>
</dbReference>
<dbReference type="Gene3D" id="3.30.160.60">
    <property type="entry name" value="Classic Zinc Finger"/>
    <property type="match status" value="1"/>
</dbReference>
<dbReference type="InterPro" id="IPR047153">
    <property type="entry name" value="TRIM45/56/19-like"/>
</dbReference>
<keyword evidence="1" id="KW-0479">Metal-binding</keyword>
<dbReference type="PANTHER" id="PTHR25462">
    <property type="entry name" value="BONUS, ISOFORM C-RELATED"/>
    <property type="match status" value="1"/>
</dbReference>
<keyword evidence="4" id="KW-1185">Reference proteome</keyword>
<dbReference type="SUPFAM" id="SSF57845">
    <property type="entry name" value="B-box zinc-binding domain"/>
    <property type="match status" value="1"/>
</dbReference>
<sequence length="522" mass="60354">MDPMYSLQDVIRCDLCETPVPPKHCDICHIHLCEACVREHLSDESKEHYIVPFEMRRSTPKCTRHFEYCLQYCKPCKIPICPQCVASREHDQHRIENILKLLRSKKKIIQKDLNDLEKRIYPKYQQDASNIRTKRCDLRYQSRKIKVIMSKQAKALQEEIEAILKNMHIEVDELDAKNMAAIDQRESEINNTINEIRKVMINLNRLSDSNCIYDVSEYKSRNEEFWRLPAKYQITQPTFTPPQAIDREQICQQIGFLSNHRISTAIQTEHHLIRNVSFRNDSELWICGDDKIMRLYNLQGELVKSVATKSGMEPWDIAVSQSRDLVYVDSKDPSVNLVSGKKVETLITIQDWRPLSVSCMSCGDLLVTMNSDDGKQSKVVRYSGQTEKQSFQWDDQGVPLYSTGYIKYITENRNLDICVADHGANAVVVISAAGKLRFRYTGLPFTTTKKQFNPYGIATDRQGMILISDCWNCLIHIVDKDGEFQGYIDNGRVTVFGLCVDSRDNLYVAECNRGILKIFQHQ</sequence>
<dbReference type="AlphaFoldDB" id="A0A8B8BQA5"/>
<dbReference type="KEGG" id="cvn:111112364"/>
<keyword evidence="2" id="KW-0175">Coiled coil</keyword>
<evidence type="ECO:0000256" key="2">
    <source>
        <dbReference type="SAM" id="Coils"/>
    </source>
</evidence>
<dbReference type="OrthoDB" id="153872at2759"/>
<dbReference type="Gene3D" id="2.120.10.30">
    <property type="entry name" value="TolB, C-terminal domain"/>
    <property type="match status" value="1"/>
</dbReference>
<name>A0A8B8BQA5_CRAVI</name>
<accession>A0A8B8BQA5</accession>
<dbReference type="PANTHER" id="PTHR25462:SF296">
    <property type="entry name" value="MEIOTIC P26, ISOFORM F"/>
    <property type="match status" value="1"/>
</dbReference>
<organism evidence="4 5">
    <name type="scientific">Crassostrea virginica</name>
    <name type="common">Eastern oyster</name>
    <dbReference type="NCBI Taxonomy" id="6565"/>
    <lineage>
        <taxon>Eukaryota</taxon>
        <taxon>Metazoa</taxon>
        <taxon>Spiralia</taxon>
        <taxon>Lophotrochozoa</taxon>
        <taxon>Mollusca</taxon>
        <taxon>Bivalvia</taxon>
        <taxon>Autobranchia</taxon>
        <taxon>Pteriomorphia</taxon>
        <taxon>Ostreida</taxon>
        <taxon>Ostreoidea</taxon>
        <taxon>Ostreidae</taxon>
        <taxon>Crassostrea</taxon>
    </lineage>
</organism>
<reference evidence="5" key="2">
    <citation type="submission" date="2025-08" db="UniProtKB">
        <authorList>
            <consortium name="RefSeq"/>
        </authorList>
    </citation>
    <scope>IDENTIFICATION</scope>
    <source>
        <tissue evidence="5">Whole sample</tissue>
    </source>
</reference>
<proteinExistence type="predicted"/>
<evidence type="ECO:0000313" key="4">
    <source>
        <dbReference type="Proteomes" id="UP000694844"/>
    </source>
</evidence>
<dbReference type="RefSeq" id="XP_022305528.1">
    <property type="nucleotide sequence ID" value="XM_022449820.1"/>
</dbReference>
<evidence type="ECO:0000256" key="1">
    <source>
        <dbReference type="PROSITE-ProRule" id="PRU00024"/>
    </source>
</evidence>
<dbReference type="GO" id="GO:0008270">
    <property type="term" value="F:zinc ion binding"/>
    <property type="evidence" value="ECO:0007669"/>
    <property type="project" value="UniProtKB-KW"/>
</dbReference>
<keyword evidence="1" id="KW-0862">Zinc</keyword>
<dbReference type="CDD" id="cd19756">
    <property type="entry name" value="Bbox2"/>
    <property type="match status" value="1"/>
</dbReference>